<feature type="region of interest" description="Disordered" evidence="1">
    <location>
        <begin position="88"/>
        <end position="129"/>
    </location>
</feature>
<sequence length="129" mass="13893">MLILTVGFPVTAGSFPRWTCCIQFVNADIDWPPRPRLSAVLVSHFLLDLQEAHQKIVVGLSTGDLSNISQNVDSIQFNAGALGSVGATVGLPTDPVQEEEEDEEDEGSHVGCDDHRTTTEPAHLDEGDP</sequence>
<dbReference type="AlphaFoldDB" id="A0A5K1K5V9"/>
<organism evidence="2">
    <name type="scientific">Ganoderma boninense</name>
    <dbReference type="NCBI Taxonomy" id="34458"/>
    <lineage>
        <taxon>Eukaryota</taxon>
        <taxon>Fungi</taxon>
        <taxon>Dikarya</taxon>
        <taxon>Basidiomycota</taxon>
        <taxon>Agaricomycotina</taxon>
        <taxon>Agaricomycetes</taxon>
        <taxon>Polyporales</taxon>
        <taxon>Polyporaceae</taxon>
        <taxon>Ganoderma</taxon>
    </lineage>
</organism>
<feature type="compositionally biased region" description="Acidic residues" evidence="1">
    <location>
        <begin position="96"/>
        <end position="106"/>
    </location>
</feature>
<gene>
    <name evidence="2" type="primary">A0A0D2XZG1</name>
</gene>
<proteinExistence type="predicted"/>
<name>A0A5K1K5V9_9APHY</name>
<protein>
    <submittedName>
        <fullName evidence="2">Zn(2)-C6 fungal-type domain-containing protein</fullName>
    </submittedName>
</protein>
<accession>A0A5K1K5V9</accession>
<evidence type="ECO:0000313" key="2">
    <source>
        <dbReference type="EMBL" id="VWP01336.1"/>
    </source>
</evidence>
<dbReference type="EMBL" id="LR729289">
    <property type="protein sequence ID" value="VWP01336.1"/>
    <property type="molecule type" value="Genomic_DNA"/>
</dbReference>
<reference evidence="2" key="1">
    <citation type="submission" date="2019-10" db="EMBL/GenBank/DDBJ databases">
        <authorList>
            <person name="Nor Muhammad N."/>
        </authorList>
    </citation>
    <scope>NUCLEOTIDE SEQUENCE</scope>
</reference>
<evidence type="ECO:0000256" key="1">
    <source>
        <dbReference type="SAM" id="MobiDB-lite"/>
    </source>
</evidence>
<feature type="compositionally biased region" description="Basic and acidic residues" evidence="1">
    <location>
        <begin position="107"/>
        <end position="129"/>
    </location>
</feature>